<dbReference type="PANTHER" id="PTHR12722">
    <property type="entry name" value="XAP-5 PROTEIN-RELATED"/>
    <property type="match status" value="1"/>
</dbReference>
<name>A0ABP0DH48_9PEZI</name>
<dbReference type="Proteomes" id="UP001642501">
    <property type="component" value="Unassembled WGS sequence"/>
</dbReference>
<dbReference type="InterPro" id="IPR048337">
    <property type="entry name" value="FAM50A/XAP5_C"/>
</dbReference>
<feature type="compositionally biased region" description="Low complexity" evidence="2">
    <location>
        <begin position="54"/>
        <end position="88"/>
    </location>
</feature>
<dbReference type="Pfam" id="PF04921">
    <property type="entry name" value="XAP5"/>
    <property type="match status" value="1"/>
</dbReference>
<feature type="domain" description="FAM50A/XAP5 C-terminal" evidence="3">
    <location>
        <begin position="195"/>
        <end position="374"/>
    </location>
</feature>
<feature type="compositionally biased region" description="Basic residues" evidence="2">
    <location>
        <begin position="96"/>
        <end position="111"/>
    </location>
</feature>
<evidence type="ECO:0000259" key="3">
    <source>
        <dbReference type="Pfam" id="PF04921"/>
    </source>
</evidence>
<dbReference type="InterPro" id="IPR007005">
    <property type="entry name" value="XAP5"/>
</dbReference>
<organism evidence="4 5">
    <name type="scientific">Sporothrix epigloea</name>
    <dbReference type="NCBI Taxonomy" id="1892477"/>
    <lineage>
        <taxon>Eukaryota</taxon>
        <taxon>Fungi</taxon>
        <taxon>Dikarya</taxon>
        <taxon>Ascomycota</taxon>
        <taxon>Pezizomycotina</taxon>
        <taxon>Sordariomycetes</taxon>
        <taxon>Sordariomycetidae</taxon>
        <taxon>Ophiostomatales</taxon>
        <taxon>Ophiostomataceae</taxon>
        <taxon>Sporothrix</taxon>
    </lineage>
</organism>
<proteinExistence type="predicted"/>
<feature type="region of interest" description="Disordered" evidence="2">
    <location>
        <begin position="292"/>
        <end position="338"/>
    </location>
</feature>
<feature type="region of interest" description="Disordered" evidence="2">
    <location>
        <begin position="40"/>
        <end position="163"/>
    </location>
</feature>
<keyword evidence="1" id="KW-0175">Coiled coil</keyword>
<feature type="region of interest" description="Disordered" evidence="2">
    <location>
        <begin position="1"/>
        <end position="23"/>
    </location>
</feature>
<sequence length="388" mass="42419">MSGSSSRFTAPNQTTEQRLSTNVVGLVELSDFRKRRAEVLEQQEREAREGVSDGAATPDAGAGAIAGNDTGLESEAAAATGAAISGADTDGDPVKKKTKTRDGKKKKKNGKVNKLSFLGDDSEEEGREDAAMAEEDKKNNEEKNKGSETVMVSRPPSGLPPIKSFTQQARRRQEAEREVLRKEFQTLQDAVKASSVAIPFVFYEGANLPGGVVSVKKGDPVWLFLDCSRKVGARLAVGEKKASKARLHWARINVDDLMLVRGNLIIPHHFTFYFFLINKTLGPGGERVFDYRSDAATPPDTPSPLTTARAASNGSGGNDGDGDSEKDISHLEGASDDPSLTKVVDRRWYERNKHIYPASLWQEFDPEEDYVHQVRRDQGGNAFFFTAK</sequence>
<evidence type="ECO:0000313" key="4">
    <source>
        <dbReference type="EMBL" id="CAK7266622.1"/>
    </source>
</evidence>
<evidence type="ECO:0000313" key="5">
    <source>
        <dbReference type="Proteomes" id="UP001642501"/>
    </source>
</evidence>
<comment type="caution">
    <text evidence="4">The sequence shown here is derived from an EMBL/GenBank/DDBJ whole genome shotgun (WGS) entry which is preliminary data.</text>
</comment>
<dbReference type="EMBL" id="CAWUOM010000027">
    <property type="protein sequence ID" value="CAK7266622.1"/>
    <property type="molecule type" value="Genomic_DNA"/>
</dbReference>
<feature type="coiled-coil region" evidence="1">
    <location>
        <begin position="163"/>
        <end position="190"/>
    </location>
</feature>
<feature type="compositionally biased region" description="Basic and acidic residues" evidence="2">
    <location>
        <begin position="40"/>
        <end position="51"/>
    </location>
</feature>
<accession>A0ABP0DH48</accession>
<gene>
    <name evidence="4" type="ORF">SEPCBS57363_002183</name>
</gene>
<evidence type="ECO:0000256" key="1">
    <source>
        <dbReference type="SAM" id="Coils"/>
    </source>
</evidence>
<feature type="compositionally biased region" description="Basic and acidic residues" evidence="2">
    <location>
        <begin position="128"/>
        <end position="146"/>
    </location>
</feature>
<protein>
    <recommendedName>
        <fullName evidence="3">FAM50A/XAP5 C-terminal domain-containing protein</fullName>
    </recommendedName>
</protein>
<keyword evidence="5" id="KW-1185">Reference proteome</keyword>
<dbReference type="PANTHER" id="PTHR12722:SF0">
    <property type="entry name" value="PROTEIN FAM50A"/>
    <property type="match status" value="1"/>
</dbReference>
<reference evidence="4 5" key="1">
    <citation type="submission" date="2024-01" db="EMBL/GenBank/DDBJ databases">
        <authorList>
            <person name="Allen C."/>
            <person name="Tagirdzhanova G."/>
        </authorList>
    </citation>
    <scope>NUCLEOTIDE SEQUENCE [LARGE SCALE GENOMIC DNA]</scope>
    <source>
        <strain evidence="4 5">CBS 573.63</strain>
    </source>
</reference>
<evidence type="ECO:0000256" key="2">
    <source>
        <dbReference type="SAM" id="MobiDB-lite"/>
    </source>
</evidence>